<dbReference type="STRING" id="1715989.NITINOP_1819"/>
<dbReference type="AlphaFoldDB" id="A0A0S4KUI6"/>
<evidence type="ECO:0000313" key="1">
    <source>
        <dbReference type="EMBL" id="CUQ66794.1"/>
    </source>
</evidence>
<name>A0A0S4KUI6_9BACT</name>
<evidence type="ECO:0000313" key="2">
    <source>
        <dbReference type="Proteomes" id="UP000066284"/>
    </source>
</evidence>
<organism evidence="1 2">
    <name type="scientific">Candidatus Nitrospira inopinata</name>
    <dbReference type="NCBI Taxonomy" id="1715989"/>
    <lineage>
        <taxon>Bacteria</taxon>
        <taxon>Pseudomonadati</taxon>
        <taxon>Nitrospirota</taxon>
        <taxon>Nitrospiria</taxon>
        <taxon>Nitrospirales</taxon>
        <taxon>Nitrospiraceae</taxon>
        <taxon>Nitrospira</taxon>
    </lineage>
</organism>
<reference evidence="2" key="1">
    <citation type="submission" date="2015-09" db="EMBL/GenBank/DDBJ databases">
        <authorList>
            <person name="Daims H."/>
        </authorList>
    </citation>
    <scope>NUCLEOTIDE SEQUENCE [LARGE SCALE GENOMIC DNA]</scope>
</reference>
<dbReference type="Proteomes" id="UP000066284">
    <property type="component" value="Chromosome 1"/>
</dbReference>
<dbReference type="EMBL" id="LN885086">
    <property type="protein sequence ID" value="CUQ66794.1"/>
    <property type="molecule type" value="Genomic_DNA"/>
</dbReference>
<gene>
    <name evidence="1" type="ORF">NITINOP_1819</name>
</gene>
<protein>
    <submittedName>
        <fullName evidence="1">Uncharacterized protein</fullName>
    </submittedName>
</protein>
<sequence length="31" mass="3421">METLGMSELLVSDVGLREGVLIDLAMRMQRG</sequence>
<accession>A0A0S4KUI6</accession>
<dbReference type="KEGG" id="nio:NITINOP_1819"/>
<keyword evidence="2" id="KW-1185">Reference proteome</keyword>
<proteinExistence type="predicted"/>